<reference evidence="2" key="1">
    <citation type="journal article" date="2009" name="BMC Bioinformatics">
        <title>The Mycoplasma conjunctivae genome sequencing, annotation and analysis.</title>
        <authorList>
            <person name="Calderon-Copete S.P."/>
            <person name="Wigger G."/>
            <person name="Wunderlin C."/>
            <person name="Schmidheini T."/>
            <person name="Frey J."/>
            <person name="Quail M.A."/>
            <person name="Falquet L."/>
        </authorList>
    </citation>
    <scope>NUCLEOTIDE SEQUENCE [LARGE SCALE GENOMIC DNA]</scope>
    <source>
        <strain evidence="2">ATCC 25834 / NCTC 10147 / HRC/581</strain>
    </source>
</reference>
<organism evidence="1 2">
    <name type="scientific">Mesomycoplasma conjunctivae (strain ATCC 25834 / NCTC 10147 / HRC/581)</name>
    <name type="common">Mycoplasma conjunctivae</name>
    <dbReference type="NCBI Taxonomy" id="572263"/>
    <lineage>
        <taxon>Bacteria</taxon>
        <taxon>Bacillati</taxon>
        <taxon>Mycoplasmatota</taxon>
        <taxon>Mycoplasmoidales</taxon>
        <taxon>Metamycoplasmataceae</taxon>
        <taxon>Mesomycoplasma</taxon>
    </lineage>
</organism>
<name>C5J641_MESCH</name>
<protein>
    <submittedName>
        <fullName evidence="1">Uncharacterized protein</fullName>
    </submittedName>
</protein>
<dbReference type="Proteomes" id="UP000001491">
    <property type="component" value="Chromosome"/>
</dbReference>
<gene>
    <name evidence="1" type="ordered locus">MCJ_002420</name>
</gene>
<dbReference type="KEGG" id="mco:MCJ_002420"/>
<keyword evidence="2" id="KW-1185">Reference proteome</keyword>
<sequence>MCFFKNTNNKNKINNKSDQKMIAKIAPKPKFRFILWL</sequence>
<evidence type="ECO:0000313" key="2">
    <source>
        <dbReference type="Proteomes" id="UP000001491"/>
    </source>
</evidence>
<dbReference type="AlphaFoldDB" id="C5J641"/>
<proteinExistence type="predicted"/>
<evidence type="ECO:0000313" key="1">
    <source>
        <dbReference type="EMBL" id="CAT04933.1"/>
    </source>
</evidence>
<accession>C5J641</accession>
<dbReference type="EMBL" id="FM864216">
    <property type="protein sequence ID" value="CAT04933.1"/>
    <property type="molecule type" value="Genomic_DNA"/>
</dbReference>
<dbReference type="HOGENOM" id="CLU_3346125_0_0_14"/>